<evidence type="ECO:0000313" key="1">
    <source>
        <dbReference type="EMBL" id="MFD2521157.1"/>
    </source>
</evidence>
<name>A0ABW5J809_9BACT</name>
<gene>
    <name evidence="1" type="ORF">ACFSR2_09700</name>
</gene>
<evidence type="ECO:0008006" key="3">
    <source>
        <dbReference type="Google" id="ProtNLM"/>
    </source>
</evidence>
<dbReference type="RefSeq" id="WP_340237371.1">
    <property type="nucleotide sequence ID" value="NZ_JBBEWC010000007.1"/>
</dbReference>
<accession>A0ABW5J809</accession>
<proteinExistence type="predicted"/>
<keyword evidence="2" id="KW-1185">Reference proteome</keyword>
<evidence type="ECO:0000313" key="2">
    <source>
        <dbReference type="Proteomes" id="UP001597510"/>
    </source>
</evidence>
<reference evidence="2" key="1">
    <citation type="journal article" date="2019" name="Int. J. Syst. Evol. Microbiol.">
        <title>The Global Catalogue of Microorganisms (GCM) 10K type strain sequencing project: providing services to taxonomists for standard genome sequencing and annotation.</title>
        <authorList>
            <consortium name="The Broad Institute Genomics Platform"/>
            <consortium name="The Broad Institute Genome Sequencing Center for Infectious Disease"/>
            <person name="Wu L."/>
            <person name="Ma J."/>
        </authorList>
    </citation>
    <scope>NUCLEOTIDE SEQUENCE [LARGE SCALE GENOMIC DNA]</scope>
    <source>
        <strain evidence="2">KCTC 52344</strain>
    </source>
</reference>
<protein>
    <recommendedName>
        <fullName evidence="3">Tetratricopeptide repeat protein</fullName>
    </recommendedName>
</protein>
<organism evidence="1 2">
    <name type="scientific">Emticicia soli</name>
    <dbReference type="NCBI Taxonomy" id="2027878"/>
    <lineage>
        <taxon>Bacteria</taxon>
        <taxon>Pseudomonadati</taxon>
        <taxon>Bacteroidota</taxon>
        <taxon>Cytophagia</taxon>
        <taxon>Cytophagales</taxon>
        <taxon>Leadbetterellaceae</taxon>
        <taxon>Emticicia</taxon>
    </lineage>
</organism>
<sequence>MDIDPSNKVVQLCTDGMSNEFEGKLNESEALFNQAWALASNEFEACIAAHYMARRQLSLADKLKWNLKSFDLANKIEGDGMKNYLPSLCLNVGKSYEDLEQIAEATYYYRLGADYTDTLKENPYVNMIKSGLTEGLKRVGAAVNNNTTLNALIDKWCERKDLKPLSFILPAYVSNLGSHVSKQKLRSALSYLSAAKCLNNEEQQIVEDLIINFCQ</sequence>
<dbReference type="Proteomes" id="UP001597510">
    <property type="component" value="Unassembled WGS sequence"/>
</dbReference>
<comment type="caution">
    <text evidence="1">The sequence shown here is derived from an EMBL/GenBank/DDBJ whole genome shotgun (WGS) entry which is preliminary data.</text>
</comment>
<dbReference type="EMBL" id="JBHULC010000009">
    <property type="protein sequence ID" value="MFD2521157.1"/>
    <property type="molecule type" value="Genomic_DNA"/>
</dbReference>